<proteinExistence type="predicted"/>
<evidence type="ECO:0000313" key="3">
    <source>
        <dbReference type="Proteomes" id="UP000051913"/>
    </source>
</evidence>
<evidence type="ECO:0000313" key="2">
    <source>
        <dbReference type="EMBL" id="KRR08450.1"/>
    </source>
</evidence>
<dbReference type="InterPro" id="IPR025139">
    <property type="entry name" value="DUF4062"/>
</dbReference>
<dbReference type="RefSeq" id="WP_057850633.1">
    <property type="nucleotide sequence ID" value="NZ_LLXX01000079.1"/>
</dbReference>
<dbReference type="AlphaFoldDB" id="A0A0R3LL96"/>
<comment type="caution">
    <text evidence="2">The sequence shown here is derived from an EMBL/GenBank/DDBJ whole genome shotgun (WGS) entry which is preliminary data.</text>
</comment>
<evidence type="ECO:0000259" key="1">
    <source>
        <dbReference type="Pfam" id="PF13271"/>
    </source>
</evidence>
<dbReference type="EMBL" id="LLXX01000079">
    <property type="protein sequence ID" value="KRR08450.1"/>
    <property type="molecule type" value="Genomic_DNA"/>
</dbReference>
<dbReference type="OrthoDB" id="72299at2"/>
<sequence>MEKVYQVFVSSTFADLYEERKHVSNMLSKAGYLVAGMELFPATDQQQLEYIYRVIDKSDYYVVIVGGRYGSATEDGTSYTEKEYEYAVARKIPVLAFIHSAPDTIQVGKTERDVGKLERLDQFKNRLGSGRIIDHWRDVDQLATNVVIGVGNAINLSPRTGWIRGDQAIDPKLIQEMEKLRLENAKLKQAIGENGFGEITFPENLAGPSDSIGVFAKTRIPATASPYEDRLARVNIGQLFQVLYDSILIEPSEANLARLIGKAIAALDKDHGFQKASDTVIDPSQVRRLRFHFEALGLIQAVGRAEHSEGFSTDYIAWSITDKGRRFAAASLGIKKLPEEEL</sequence>
<name>A0A0R3LL96_9BRAD</name>
<feature type="domain" description="DUF4062" evidence="1">
    <location>
        <begin position="6"/>
        <end position="87"/>
    </location>
</feature>
<dbReference type="Pfam" id="PF13271">
    <property type="entry name" value="DUF4062"/>
    <property type="match status" value="1"/>
</dbReference>
<dbReference type="Proteomes" id="UP000051913">
    <property type="component" value="Unassembled WGS sequence"/>
</dbReference>
<protein>
    <recommendedName>
        <fullName evidence="1">DUF4062 domain-containing protein</fullName>
    </recommendedName>
</protein>
<accession>A0A0R3LL96</accession>
<reference evidence="2 3" key="1">
    <citation type="submission" date="2014-03" db="EMBL/GenBank/DDBJ databases">
        <title>Bradyrhizobium valentinum sp. nov., isolated from effective nodules of Lupinus mariae-josephae, a lupine endemic of basic-lime soils in Eastern Spain.</title>
        <authorList>
            <person name="Duran D."/>
            <person name="Rey L."/>
            <person name="Navarro A."/>
            <person name="Busquets A."/>
            <person name="Imperial J."/>
            <person name="Ruiz-Argueso T."/>
        </authorList>
    </citation>
    <scope>NUCLEOTIDE SEQUENCE [LARGE SCALE GENOMIC DNA]</scope>
    <source>
        <strain evidence="2 3">LmjM3</strain>
    </source>
</reference>
<organism evidence="2 3">
    <name type="scientific">Bradyrhizobium valentinum</name>
    <dbReference type="NCBI Taxonomy" id="1518501"/>
    <lineage>
        <taxon>Bacteria</taxon>
        <taxon>Pseudomonadati</taxon>
        <taxon>Pseudomonadota</taxon>
        <taxon>Alphaproteobacteria</taxon>
        <taxon>Hyphomicrobiales</taxon>
        <taxon>Nitrobacteraceae</taxon>
        <taxon>Bradyrhizobium</taxon>
    </lineage>
</organism>
<gene>
    <name evidence="2" type="ORF">CP49_31400</name>
</gene>
<keyword evidence="3" id="KW-1185">Reference proteome</keyword>